<dbReference type="InterPro" id="IPR003598">
    <property type="entry name" value="Ig_sub2"/>
</dbReference>
<dbReference type="SUPFAM" id="SSF49299">
    <property type="entry name" value="PKD domain"/>
    <property type="match status" value="5"/>
</dbReference>
<evidence type="ECO:0000259" key="8">
    <source>
        <dbReference type="PROSITE" id="PS50234"/>
    </source>
</evidence>
<dbReference type="InterPro" id="IPR013783">
    <property type="entry name" value="Ig-like_fold"/>
</dbReference>
<dbReference type="Pfam" id="PF13927">
    <property type="entry name" value="Ig_3"/>
    <property type="match status" value="2"/>
</dbReference>
<comment type="caution">
    <text evidence="10">The sequence shown here is derived from an EMBL/GenBank/DDBJ whole genome shotgun (WGS) entry which is preliminary data.</text>
</comment>
<sequence length="1434" mass="157460">MECEWFKTMGIVFGITLFTSYAVAQRVVLTGDGMPPNGSTVPAGSALTLTCSCSQNANNVAFWQKSLTDVSPIRRMRMFIDNTGICVKYPSNPSWLSSCTCVNQEVYTCTVERIEIANNKDVWTCHCTFAAFFAVSNALTIEIAVGITGVSLSPLPPVRIIAQNEGNIICTTTEGIPAAMVHWFRETSNGVSNITSLSSATSTQYANGSFVVVSTLVVRPLREDNLMRVYCNASNMGTWYRSNIGIIEALYPPSKPQFRISSTAVSGTVKIIEGESYTFHCESDSNPVATYIWSHRRGQTYHHHSSLSLTKPAAAYDEGEYVCRAENTLTPTGGQAHTQSNNSSLIVNILYGPQISAISSRDVIRGNTFQQTCLFTPGNPVNTMFRWTRSSGTESWAVQTEHTLLINSVQRTDDSDYTCEVSNLLNPTVGTSIIKKDNGSFHLNVLFGAEKLQLIVIGYVGKRNVIVNEGEEHTFKCLLESNPGSTMVIKKDGTEVVRALNSRIVEYTNRSSCEAAGWYTCSGSNDHGAADADSVQYFVKCSARPSPFVDINYNVSSLQAVNTTLSFYTQAYPDPQYTWQRCTYACVNITDGTDYNITSNGLISNLTILNVEKQDYGSYKVIAHNGIGAAWQELFQLIPYDDPPRANAGPDRTVQLPEEYVIISGDGSKDDIGIVKYEWSQISGPAVQVNLTNDPRLTLRDLQPGTYVLELTVTDMLGQEDTDNVTLVVVAQDAPPVANAGADQTIQLPDNSVNLDGSRSTDDVRIITYRWRLTSGDDRDVRLTGDRTPRLNVNGLKQGEYVFTLTVEDGKEQLSTDDVRIIVQPSDAPPVANAGPDQTIRLPNNNVILDGSRSTDDVRIITYRWRLTSGDDRGVRLTGDRTPRLNVNGLKEGEYVFQLTVEDGKEQLSNDEVRVVVQAVPDAPPVANAGPDQTLQLPTNRAILDGTRSADDVRIVTYSWKLKSGDDSGVRMTGDRTPRLSVEGLKEGEYVFTLTVSDGKEQLSTDEARIVVQAEPNAPPVANAGPDQTIRLPVDNVVLDGSKSTDDKRIVTYRWKLTTGDSRGVRLTGDRTPRLSVAGLKEGEYVFQLEVSDQNELLDYDEARVVVQRAPRVTGYDVIFVLDSSVTPEHFRWMINYTRDSIRQMNIDDEEFRVGYLIYSNTGYKQFDLKDHLTKADVQAAVNRVVYRPGTKNTATALKHVRTKMFTPENGDRDFAKNYIIHLTGNGTSDDPFEAATEACTIQAQGVGMFGVGFGDVRNRDELDAQSSVPTSDWALTIRNEAAIGETPGLMLYGIKNRTPRPSQCPEKATHAPSECSTNTMADIVFMVDGSGSVSDSGFQSAKAFMSRFVDHFNIGPSHTQIGVMIFGTEITFPILLNSYSDATALKNAIYGISFPSAGTENTTAALVQLMSTMFIETNGKRSNATQIAIIVTD</sequence>
<dbReference type="CDD" id="cd00146">
    <property type="entry name" value="PKD"/>
    <property type="match status" value="2"/>
</dbReference>
<dbReference type="InterPro" id="IPR013162">
    <property type="entry name" value="CD80_C2-set"/>
</dbReference>
<dbReference type="GO" id="GO:0001764">
    <property type="term" value="P:neuron migration"/>
    <property type="evidence" value="ECO:0007669"/>
    <property type="project" value="TreeGrafter"/>
</dbReference>
<evidence type="ECO:0000313" key="11">
    <source>
        <dbReference type="Proteomes" id="UP000828390"/>
    </source>
</evidence>
<dbReference type="InterPro" id="IPR003599">
    <property type="entry name" value="Ig_sub"/>
</dbReference>
<dbReference type="Pfam" id="PF07679">
    <property type="entry name" value="I-set"/>
    <property type="match status" value="1"/>
</dbReference>
<dbReference type="InterPro" id="IPR035986">
    <property type="entry name" value="PKD_dom_sf"/>
</dbReference>
<dbReference type="SMART" id="SM00327">
    <property type="entry name" value="VWA"/>
    <property type="match status" value="2"/>
</dbReference>
<dbReference type="PROSITE" id="PS50093">
    <property type="entry name" value="PKD"/>
    <property type="match status" value="1"/>
</dbReference>
<proteinExistence type="predicted"/>
<dbReference type="EMBL" id="JAIWYP010000010">
    <property type="protein sequence ID" value="KAH3749738.1"/>
    <property type="molecule type" value="Genomic_DNA"/>
</dbReference>
<evidence type="ECO:0000256" key="3">
    <source>
        <dbReference type="ARBA" id="ARBA00022989"/>
    </source>
</evidence>
<dbReference type="CDD" id="cd01450">
    <property type="entry name" value="vWFA_subfamily_ECM"/>
    <property type="match status" value="1"/>
</dbReference>
<dbReference type="PANTHER" id="PTHR46182">
    <property type="entry name" value="FI19480P1"/>
    <property type="match status" value="1"/>
</dbReference>
<dbReference type="InterPro" id="IPR022409">
    <property type="entry name" value="PKD/Chitinase_dom"/>
</dbReference>
<dbReference type="Pfam" id="PF08205">
    <property type="entry name" value="C2-set_2"/>
    <property type="match status" value="1"/>
</dbReference>
<dbReference type="PANTHER" id="PTHR46182:SF2">
    <property type="entry name" value="FI19480P1"/>
    <property type="match status" value="1"/>
</dbReference>
<keyword evidence="6" id="KW-0325">Glycoprotein</keyword>
<dbReference type="PROSITE" id="PS50835">
    <property type="entry name" value="IG_LIKE"/>
    <property type="match status" value="2"/>
</dbReference>
<dbReference type="Gene3D" id="2.60.40.10">
    <property type="entry name" value="Immunoglobulins"/>
    <property type="match status" value="10"/>
</dbReference>
<name>A0A9D4I765_DREPO</name>
<dbReference type="GO" id="GO:0016020">
    <property type="term" value="C:membrane"/>
    <property type="evidence" value="ECO:0007669"/>
    <property type="project" value="UniProtKB-SubCell"/>
</dbReference>
<dbReference type="FunFam" id="2.60.40.10:FF:000061">
    <property type="entry name" value="Dyslexia-associated protein KIAA0319 homolog"/>
    <property type="match status" value="4"/>
</dbReference>
<reference evidence="10" key="2">
    <citation type="submission" date="2020-11" db="EMBL/GenBank/DDBJ databases">
        <authorList>
            <person name="McCartney M.A."/>
            <person name="Auch B."/>
            <person name="Kono T."/>
            <person name="Mallez S."/>
            <person name="Becker A."/>
            <person name="Gohl D.M."/>
            <person name="Silverstein K.A.T."/>
            <person name="Koren S."/>
            <person name="Bechman K.B."/>
            <person name="Herman A."/>
            <person name="Abrahante J.E."/>
            <person name="Garbe J."/>
        </authorList>
    </citation>
    <scope>NUCLEOTIDE SEQUENCE</scope>
    <source>
        <strain evidence="10">Duluth1</strain>
        <tissue evidence="10">Whole animal</tissue>
    </source>
</reference>
<evidence type="ECO:0000259" key="7">
    <source>
        <dbReference type="PROSITE" id="PS50093"/>
    </source>
</evidence>
<dbReference type="Proteomes" id="UP000828390">
    <property type="component" value="Unassembled WGS sequence"/>
</dbReference>
<evidence type="ECO:0000259" key="9">
    <source>
        <dbReference type="PROSITE" id="PS50835"/>
    </source>
</evidence>
<keyword evidence="3" id="KW-1133">Transmembrane helix</keyword>
<evidence type="ECO:0000256" key="2">
    <source>
        <dbReference type="ARBA" id="ARBA00022692"/>
    </source>
</evidence>
<evidence type="ECO:0000256" key="5">
    <source>
        <dbReference type="ARBA" id="ARBA00023157"/>
    </source>
</evidence>
<protein>
    <submittedName>
        <fullName evidence="10">Uncharacterized protein</fullName>
    </submittedName>
</protein>
<comment type="subcellular location">
    <subcellularLocation>
        <location evidence="1">Membrane</location>
        <topology evidence="1">Single-pass membrane protein</topology>
    </subcellularLocation>
</comment>
<feature type="domain" description="PKD" evidence="7">
    <location>
        <begin position="661"/>
        <end position="729"/>
    </location>
</feature>
<dbReference type="Pfam" id="PF00092">
    <property type="entry name" value="VWA"/>
    <property type="match status" value="2"/>
</dbReference>
<feature type="domain" description="Ig-like" evidence="9">
    <location>
        <begin position="353"/>
        <end position="430"/>
    </location>
</feature>
<dbReference type="SMART" id="SM00409">
    <property type="entry name" value="IG"/>
    <property type="match status" value="5"/>
</dbReference>
<feature type="domain" description="VWFA" evidence="8">
    <location>
        <begin position="1117"/>
        <end position="1295"/>
    </location>
</feature>
<dbReference type="InterPro" id="IPR036179">
    <property type="entry name" value="Ig-like_dom_sf"/>
</dbReference>
<dbReference type="Gene3D" id="3.40.50.410">
    <property type="entry name" value="von Willebrand factor, type A domain"/>
    <property type="match status" value="2"/>
</dbReference>
<keyword evidence="11" id="KW-1185">Reference proteome</keyword>
<evidence type="ECO:0000313" key="10">
    <source>
        <dbReference type="EMBL" id="KAH3749738.1"/>
    </source>
</evidence>
<dbReference type="InterPro" id="IPR013098">
    <property type="entry name" value="Ig_I-set"/>
</dbReference>
<dbReference type="SMART" id="SM00089">
    <property type="entry name" value="PKD"/>
    <property type="match status" value="5"/>
</dbReference>
<keyword evidence="5" id="KW-1015">Disulfide bond</keyword>
<feature type="non-terminal residue" evidence="10">
    <location>
        <position position="1"/>
    </location>
</feature>
<dbReference type="InterPro" id="IPR002035">
    <property type="entry name" value="VWF_A"/>
</dbReference>
<evidence type="ECO:0000256" key="1">
    <source>
        <dbReference type="ARBA" id="ARBA00004167"/>
    </source>
</evidence>
<keyword evidence="2" id="KW-0812">Transmembrane</keyword>
<accession>A0A9D4I765</accession>
<dbReference type="CDD" id="cd00096">
    <property type="entry name" value="Ig"/>
    <property type="match status" value="1"/>
</dbReference>
<dbReference type="InterPro" id="IPR000601">
    <property type="entry name" value="PKD_dom"/>
</dbReference>
<dbReference type="InterPro" id="IPR007110">
    <property type="entry name" value="Ig-like_dom"/>
</dbReference>
<reference evidence="10" key="1">
    <citation type="journal article" date="2019" name="bioRxiv">
        <title>The Genome of the Zebra Mussel, Dreissena polymorpha: A Resource for Invasive Species Research.</title>
        <authorList>
            <person name="McCartney M.A."/>
            <person name="Auch B."/>
            <person name="Kono T."/>
            <person name="Mallez S."/>
            <person name="Zhang Y."/>
            <person name="Obille A."/>
            <person name="Becker A."/>
            <person name="Abrahante J.E."/>
            <person name="Garbe J."/>
            <person name="Badalamenti J.P."/>
            <person name="Herman A."/>
            <person name="Mangelson H."/>
            <person name="Liachko I."/>
            <person name="Sullivan S."/>
            <person name="Sone E.D."/>
            <person name="Koren S."/>
            <person name="Silverstein K.A.T."/>
            <person name="Beckman K.B."/>
            <person name="Gohl D.M."/>
        </authorList>
    </citation>
    <scope>NUCLEOTIDE SEQUENCE</scope>
    <source>
        <strain evidence="10">Duluth1</strain>
        <tissue evidence="10">Whole animal</tissue>
    </source>
</reference>
<evidence type="ECO:0000256" key="6">
    <source>
        <dbReference type="ARBA" id="ARBA00023180"/>
    </source>
</evidence>
<keyword evidence="4" id="KW-0472">Membrane</keyword>
<dbReference type="PROSITE" id="PS50234">
    <property type="entry name" value="VWFA"/>
    <property type="match status" value="2"/>
</dbReference>
<dbReference type="SUPFAM" id="SSF48726">
    <property type="entry name" value="Immunoglobulin"/>
    <property type="match status" value="3"/>
</dbReference>
<dbReference type="Pfam" id="PF22352">
    <property type="entry name" value="K319L-like_PKD"/>
    <property type="match status" value="5"/>
</dbReference>
<organism evidence="10 11">
    <name type="scientific">Dreissena polymorpha</name>
    <name type="common">Zebra mussel</name>
    <name type="synonym">Mytilus polymorpha</name>
    <dbReference type="NCBI Taxonomy" id="45954"/>
    <lineage>
        <taxon>Eukaryota</taxon>
        <taxon>Metazoa</taxon>
        <taxon>Spiralia</taxon>
        <taxon>Lophotrochozoa</taxon>
        <taxon>Mollusca</taxon>
        <taxon>Bivalvia</taxon>
        <taxon>Autobranchia</taxon>
        <taxon>Heteroconchia</taxon>
        <taxon>Euheterodonta</taxon>
        <taxon>Imparidentia</taxon>
        <taxon>Neoheterodontei</taxon>
        <taxon>Myida</taxon>
        <taxon>Dreissenoidea</taxon>
        <taxon>Dreissenidae</taxon>
        <taxon>Dreissena</taxon>
    </lineage>
</organism>
<gene>
    <name evidence="10" type="ORF">DPMN_184248</name>
</gene>
<dbReference type="SUPFAM" id="SSF53300">
    <property type="entry name" value="vWA-like"/>
    <property type="match status" value="2"/>
</dbReference>
<dbReference type="SMART" id="SM00408">
    <property type="entry name" value="IGc2"/>
    <property type="match status" value="3"/>
</dbReference>
<dbReference type="InterPro" id="IPR029865">
    <property type="entry name" value="KIAA0319-like"/>
</dbReference>
<dbReference type="GO" id="GO:0031410">
    <property type="term" value="C:cytoplasmic vesicle"/>
    <property type="evidence" value="ECO:0007669"/>
    <property type="project" value="TreeGrafter"/>
</dbReference>
<dbReference type="InterPro" id="IPR036465">
    <property type="entry name" value="vWFA_dom_sf"/>
</dbReference>
<feature type="domain" description="Ig-like" evidence="9">
    <location>
        <begin position="256"/>
        <end position="344"/>
    </location>
</feature>
<evidence type="ECO:0000256" key="4">
    <source>
        <dbReference type="ARBA" id="ARBA00023136"/>
    </source>
</evidence>
<feature type="domain" description="VWFA" evidence="8">
    <location>
        <begin position="1323"/>
        <end position="1434"/>
    </location>
</feature>